<dbReference type="SFLD" id="SFLDG01129">
    <property type="entry name" value="C1.5:_HAD__Beta-PGM__Phosphata"/>
    <property type="match status" value="1"/>
</dbReference>
<dbReference type="NCBIfam" id="TIGR01549">
    <property type="entry name" value="HAD-SF-IA-v1"/>
    <property type="match status" value="1"/>
</dbReference>
<organism evidence="1 2">
    <name type="scientific">Alishewanella agri BL06</name>
    <dbReference type="NCBI Taxonomy" id="1195246"/>
    <lineage>
        <taxon>Bacteria</taxon>
        <taxon>Pseudomonadati</taxon>
        <taxon>Pseudomonadota</taxon>
        <taxon>Gammaproteobacteria</taxon>
        <taxon>Alteromonadales</taxon>
        <taxon>Alteromonadaceae</taxon>
        <taxon>Alishewanella</taxon>
    </lineage>
</organism>
<dbReference type="Pfam" id="PF13419">
    <property type="entry name" value="HAD_2"/>
    <property type="match status" value="1"/>
</dbReference>
<dbReference type="InterPro" id="IPR023214">
    <property type="entry name" value="HAD_sf"/>
</dbReference>
<dbReference type="NCBIfam" id="TIGR01509">
    <property type="entry name" value="HAD-SF-IA-v3"/>
    <property type="match status" value="1"/>
</dbReference>
<dbReference type="EMBL" id="AKKU01000011">
    <property type="protein sequence ID" value="EIW89426.1"/>
    <property type="molecule type" value="Genomic_DNA"/>
</dbReference>
<dbReference type="InterPro" id="IPR006439">
    <property type="entry name" value="HAD-SF_hydro_IA"/>
</dbReference>
<accession>I8U7Z6</accession>
<dbReference type="PATRIC" id="fig|1195246.3.peg.978"/>
<sequence>MNLQHIRAVAFDLDGTLVDSRLDFRAICRDIGWPEGTPLLERLSQLGDCAEAQRAADIIYQHEMRGAEQASWMPGAADCLQQLQAQQIPLAILTRNMRAATRLTLQRLQIPISLVLTREDCAAKPDPAGLYSISSSLNISCQQLLYVGDYVFDLQTAANAGAWSCLYLNETNQHFKPLANYHIGHFAELARAFA</sequence>
<dbReference type="Gene3D" id="1.10.260.80">
    <property type="match status" value="1"/>
</dbReference>
<proteinExistence type="predicted"/>
<dbReference type="PANTHER" id="PTHR43885:SF1">
    <property type="entry name" value="SUPERFAMILY HYDROLASE, PUTATIVE (AFU_ORTHOLOGUE AFUA_4G13290)-RELATED"/>
    <property type="match status" value="1"/>
</dbReference>
<dbReference type="SUPFAM" id="SSF56784">
    <property type="entry name" value="HAD-like"/>
    <property type="match status" value="1"/>
</dbReference>
<dbReference type="AlphaFoldDB" id="I8U7Z6"/>
<dbReference type="InterPro" id="IPR036412">
    <property type="entry name" value="HAD-like_sf"/>
</dbReference>
<name>I8U7Z6_9ALTE</name>
<dbReference type="eggNOG" id="COG0546">
    <property type="taxonomic scope" value="Bacteria"/>
</dbReference>
<reference evidence="1 2" key="1">
    <citation type="journal article" date="2012" name="J. Bacteriol.">
        <title>Genome Sequence of Pectin-Degrading Alishewanella agri, Isolated from Landfill Soil.</title>
        <authorList>
            <person name="Kim J."/>
            <person name="Jung J."/>
            <person name="Sung J.S."/>
            <person name="Chun J."/>
            <person name="Park W."/>
        </authorList>
    </citation>
    <scope>NUCLEOTIDE SEQUENCE [LARGE SCALE GENOMIC DNA]</scope>
    <source>
        <strain evidence="1 2">BL06</strain>
    </source>
</reference>
<evidence type="ECO:0000313" key="1">
    <source>
        <dbReference type="EMBL" id="EIW89426.1"/>
    </source>
</evidence>
<keyword evidence="2" id="KW-1185">Reference proteome</keyword>
<dbReference type="PANTHER" id="PTHR43885">
    <property type="entry name" value="HALOACID DEHALOGENASE-LIKE HYDROLASE"/>
    <property type="match status" value="1"/>
</dbReference>
<dbReference type="Gene3D" id="3.40.50.1000">
    <property type="entry name" value="HAD superfamily/HAD-like"/>
    <property type="match status" value="1"/>
</dbReference>
<comment type="caution">
    <text evidence="1">The sequence shown here is derived from an EMBL/GenBank/DDBJ whole genome shotgun (WGS) entry which is preliminary data.</text>
</comment>
<dbReference type="RefSeq" id="WP_008983915.1">
    <property type="nucleotide sequence ID" value="NZ_AKKU01000011.1"/>
</dbReference>
<dbReference type="SFLD" id="SFLDS00003">
    <property type="entry name" value="Haloacid_Dehalogenase"/>
    <property type="match status" value="1"/>
</dbReference>
<dbReference type="STRING" id="1195246.AGRI_04972"/>
<dbReference type="InterPro" id="IPR041492">
    <property type="entry name" value="HAD_2"/>
</dbReference>
<dbReference type="Proteomes" id="UP000035062">
    <property type="component" value="Unassembled WGS sequence"/>
</dbReference>
<gene>
    <name evidence="1" type="ORF">AGRI_04972</name>
</gene>
<evidence type="ECO:0000313" key="2">
    <source>
        <dbReference type="Proteomes" id="UP000035062"/>
    </source>
</evidence>
<protein>
    <submittedName>
        <fullName evidence="1">Phosphatase</fullName>
    </submittedName>
</protein>